<organism evidence="1 2">
    <name type="scientific">Mobiluncus porci</name>
    <dbReference type="NCBI Taxonomy" id="2652278"/>
    <lineage>
        <taxon>Bacteria</taxon>
        <taxon>Bacillati</taxon>
        <taxon>Actinomycetota</taxon>
        <taxon>Actinomycetes</taxon>
        <taxon>Actinomycetales</taxon>
        <taxon>Actinomycetaceae</taxon>
        <taxon>Mobiluncus</taxon>
    </lineage>
</organism>
<sequence length="396" mass="44802">MAVQSWIFPHLEAKVGAWRRYWVLLVAFPKLYEDIFSGTTLEQFCLRLGDKSMKSLMLDAYTRAQAKKERHALKALQNGTDIRDIPGSDVAISSLKLRYREVMDGTQAGLHLERFPYLVEQLSVATVTYTFFPDLQPRIGDRLLGSKGRAYADEISAIWLSLPPFQYLNQDFHPLAQHYRIGYLDEKTQKTVSTVDSIERPTGEIPRYGDPHAGTHPTNFPCIVSYVGPLPPVPDWSTGLSFPEAPLVQFPCTVDLFDVDWTGSELQAEHPATRFENPPLVPFERAYNVNSVEAWTSLVARYPLEFTNRLVKTEFERLSGKDAIFLGLDWERVRKDYDVVHFGFNAVLECADVGVDIEPSLLTPNFSSVEQLAASGKRFVAMMYQVVPGSTVWLSL</sequence>
<dbReference type="RefSeq" id="WP_154544561.1">
    <property type="nucleotide sequence ID" value="NZ_VUMY01000008.1"/>
</dbReference>
<evidence type="ECO:0000313" key="1">
    <source>
        <dbReference type="EMBL" id="MST49663.1"/>
    </source>
</evidence>
<proteinExistence type="predicted"/>
<evidence type="ECO:0000313" key="2">
    <source>
        <dbReference type="Proteomes" id="UP000442535"/>
    </source>
</evidence>
<protein>
    <submittedName>
        <fullName evidence="1">DNA mismatch repair protein MutL</fullName>
    </submittedName>
</protein>
<comment type="caution">
    <text evidence="1">The sequence shown here is derived from an EMBL/GenBank/DDBJ whole genome shotgun (WGS) entry which is preliminary data.</text>
</comment>
<dbReference type="EMBL" id="VUMY01000008">
    <property type="protein sequence ID" value="MST49663.1"/>
    <property type="molecule type" value="Genomic_DNA"/>
</dbReference>
<keyword evidence="2" id="KW-1185">Reference proteome</keyword>
<gene>
    <name evidence="1" type="ORF">FYJ63_05355</name>
</gene>
<reference evidence="1 2" key="1">
    <citation type="submission" date="2019-08" db="EMBL/GenBank/DDBJ databases">
        <title>In-depth cultivation of the pig gut microbiome towards novel bacterial diversity and tailored functional studies.</title>
        <authorList>
            <person name="Wylensek D."/>
            <person name="Hitch T.C.A."/>
            <person name="Clavel T."/>
        </authorList>
    </citation>
    <scope>NUCLEOTIDE SEQUENCE [LARGE SCALE GENOMIC DNA]</scope>
    <source>
        <strain evidence="1 2">RF-GAM-744-WT-7</strain>
    </source>
</reference>
<accession>A0A7K0K2F2</accession>
<dbReference type="Proteomes" id="UP000442535">
    <property type="component" value="Unassembled WGS sequence"/>
</dbReference>
<name>A0A7K0K2F2_9ACTO</name>
<dbReference type="AlphaFoldDB" id="A0A7K0K2F2"/>